<keyword evidence="5 8" id="KW-0812">Transmembrane</keyword>
<dbReference type="AlphaFoldDB" id="A0A166X761"/>
<organism evidence="9 10">
    <name type="scientific">Athelia psychrophila</name>
    <dbReference type="NCBI Taxonomy" id="1759441"/>
    <lineage>
        <taxon>Eukaryota</taxon>
        <taxon>Fungi</taxon>
        <taxon>Dikarya</taxon>
        <taxon>Basidiomycota</taxon>
        <taxon>Agaricomycotina</taxon>
        <taxon>Agaricomycetes</taxon>
        <taxon>Agaricomycetidae</taxon>
        <taxon>Atheliales</taxon>
        <taxon>Atheliaceae</taxon>
        <taxon>Athelia</taxon>
    </lineage>
</organism>
<dbReference type="GO" id="GO:0000319">
    <property type="term" value="F:sulfite transmembrane transporter activity"/>
    <property type="evidence" value="ECO:0007669"/>
    <property type="project" value="TreeGrafter"/>
</dbReference>
<evidence type="ECO:0000256" key="4">
    <source>
        <dbReference type="ARBA" id="ARBA00022475"/>
    </source>
</evidence>
<keyword evidence="4" id="KW-1003">Cell membrane</keyword>
<feature type="transmembrane region" description="Helical" evidence="8">
    <location>
        <begin position="277"/>
        <end position="301"/>
    </location>
</feature>
<dbReference type="EMBL" id="KV417480">
    <property type="protein sequence ID" value="KZP34491.1"/>
    <property type="molecule type" value="Genomic_DNA"/>
</dbReference>
<dbReference type="InterPro" id="IPR004695">
    <property type="entry name" value="SLAC1/Mae1/Ssu1/TehA"/>
</dbReference>
<dbReference type="PANTHER" id="PTHR31686">
    <property type="match status" value="1"/>
</dbReference>
<dbReference type="OrthoDB" id="1099at2759"/>
<evidence type="ECO:0000256" key="1">
    <source>
        <dbReference type="ARBA" id="ARBA00004651"/>
    </source>
</evidence>
<comment type="similarity">
    <text evidence="2">Belongs to the tellurite-resistance/dicarboxylate transporter (TDT) family.</text>
</comment>
<feature type="transmembrane region" description="Helical" evidence="8">
    <location>
        <begin position="20"/>
        <end position="40"/>
    </location>
</feature>
<feature type="transmembrane region" description="Helical" evidence="8">
    <location>
        <begin position="230"/>
        <end position="251"/>
    </location>
</feature>
<evidence type="ECO:0000256" key="7">
    <source>
        <dbReference type="ARBA" id="ARBA00023136"/>
    </source>
</evidence>
<dbReference type="InterPro" id="IPR038665">
    <property type="entry name" value="Voltage-dep_anion_channel_sf"/>
</dbReference>
<keyword evidence="3" id="KW-0813">Transport</keyword>
<keyword evidence="10" id="KW-1185">Reference proteome</keyword>
<dbReference type="Pfam" id="PF03595">
    <property type="entry name" value="SLAC1"/>
    <property type="match status" value="1"/>
</dbReference>
<feature type="transmembrane region" description="Helical" evidence="8">
    <location>
        <begin position="126"/>
        <end position="147"/>
    </location>
</feature>
<evidence type="ECO:0000256" key="2">
    <source>
        <dbReference type="ARBA" id="ARBA00008566"/>
    </source>
</evidence>
<keyword evidence="6 8" id="KW-1133">Transmembrane helix</keyword>
<reference evidence="9 10" key="1">
    <citation type="journal article" date="2016" name="Mol. Biol. Evol.">
        <title>Comparative Genomics of Early-Diverging Mushroom-Forming Fungi Provides Insights into the Origins of Lignocellulose Decay Capabilities.</title>
        <authorList>
            <person name="Nagy L.G."/>
            <person name="Riley R."/>
            <person name="Tritt A."/>
            <person name="Adam C."/>
            <person name="Daum C."/>
            <person name="Floudas D."/>
            <person name="Sun H."/>
            <person name="Yadav J.S."/>
            <person name="Pangilinan J."/>
            <person name="Larsson K.H."/>
            <person name="Matsuura K."/>
            <person name="Barry K."/>
            <person name="Labutti K."/>
            <person name="Kuo R."/>
            <person name="Ohm R.A."/>
            <person name="Bhattacharya S.S."/>
            <person name="Shirouzu T."/>
            <person name="Yoshinaga Y."/>
            <person name="Martin F.M."/>
            <person name="Grigoriev I.V."/>
            <person name="Hibbett D.S."/>
        </authorList>
    </citation>
    <scope>NUCLEOTIDE SEQUENCE [LARGE SCALE GENOMIC DNA]</scope>
    <source>
        <strain evidence="9 10">CBS 109695</strain>
    </source>
</reference>
<dbReference type="InterPro" id="IPR051629">
    <property type="entry name" value="Sulfite_efflux_TDT"/>
</dbReference>
<dbReference type="GO" id="GO:0005886">
    <property type="term" value="C:plasma membrane"/>
    <property type="evidence" value="ECO:0007669"/>
    <property type="project" value="UniProtKB-SubCell"/>
</dbReference>
<evidence type="ECO:0000256" key="3">
    <source>
        <dbReference type="ARBA" id="ARBA00022448"/>
    </source>
</evidence>
<evidence type="ECO:0000256" key="6">
    <source>
        <dbReference type="ARBA" id="ARBA00022989"/>
    </source>
</evidence>
<feature type="transmembrane region" description="Helical" evidence="8">
    <location>
        <begin position="313"/>
        <end position="332"/>
    </location>
</feature>
<feature type="transmembrane region" description="Helical" evidence="8">
    <location>
        <begin position="344"/>
        <end position="364"/>
    </location>
</feature>
<accession>A0A166X761</accession>
<evidence type="ECO:0000313" key="9">
    <source>
        <dbReference type="EMBL" id="KZP34491.1"/>
    </source>
</evidence>
<dbReference type="PANTHER" id="PTHR31686:SF3">
    <property type="entry name" value="ACID TRANSPORT PROTEIN, PUTATIVE (AFU_ORTHOLOGUE AFUA_4G09410)-RELATED"/>
    <property type="match status" value="1"/>
</dbReference>
<name>A0A166X761_9AGAM</name>
<evidence type="ECO:0000256" key="8">
    <source>
        <dbReference type="SAM" id="Phobius"/>
    </source>
</evidence>
<feature type="transmembrane region" description="Helical" evidence="8">
    <location>
        <begin position="46"/>
        <end position="74"/>
    </location>
</feature>
<feature type="transmembrane region" description="Helical" evidence="8">
    <location>
        <begin position="192"/>
        <end position="218"/>
    </location>
</feature>
<feature type="transmembrane region" description="Helical" evidence="8">
    <location>
        <begin position="159"/>
        <end position="180"/>
    </location>
</feature>
<dbReference type="Gene3D" id="1.50.10.150">
    <property type="entry name" value="Voltage-dependent anion channel"/>
    <property type="match status" value="1"/>
</dbReference>
<protein>
    <recommendedName>
        <fullName evidence="11">C4-dicarboxylate transporter/malic acid transport protein</fullName>
    </recommendedName>
</protein>
<comment type="subcellular location">
    <subcellularLocation>
        <location evidence="1">Cell membrane</location>
        <topology evidence="1">Multi-pass membrane protein</topology>
    </subcellularLocation>
</comment>
<dbReference type="Proteomes" id="UP000076532">
    <property type="component" value="Unassembled WGS sequence"/>
</dbReference>
<evidence type="ECO:0008006" key="11">
    <source>
        <dbReference type="Google" id="ProtNLM"/>
    </source>
</evidence>
<sequence length="397" mass="44387">MRIKAKGRGFDVVRDFSPAWFAVTMGTGAIAQLFQIFPYATEAQAFKILALLFFFLNLLLFILFSCITAARYILFPETWDILMDDPIQSLYTGTFPMGATTLINVSVVTLHGVYGFGGEPFLYTLWAFWWMNVVISCLCVWGILQIMITRQHHSHETMFTVWLLPVVTLVVASSTGNVLAAPMAHYSVSHALLTVTVSAFIVSIGLSLSLMVLTIYFFRLIIHGYPVGATIISSFLPLGPLAQAGYSILLFGDNFKTLLPLGYGQSDVLNAEATGDIIRVICLIGAFVLWSFATMWMLFALLGIQHAVRKSRFPFAVPFWGLIFPNGVYATLTLKLSTTLDSPFLRIYGAMYSTTTLLLWIWVATRTAMLLRNRHIFEAPCMEDVHQDQDSPLHDKI</sequence>
<keyword evidence="7 8" id="KW-0472">Membrane</keyword>
<proteinExistence type="inferred from homology"/>
<evidence type="ECO:0000256" key="5">
    <source>
        <dbReference type="ARBA" id="ARBA00022692"/>
    </source>
</evidence>
<feature type="transmembrane region" description="Helical" evidence="8">
    <location>
        <begin position="95"/>
        <end position="114"/>
    </location>
</feature>
<evidence type="ECO:0000313" key="10">
    <source>
        <dbReference type="Proteomes" id="UP000076532"/>
    </source>
</evidence>
<gene>
    <name evidence="9" type="ORF">FIBSPDRAFT_809805</name>
</gene>